<dbReference type="RefSeq" id="WP_081956003.1">
    <property type="nucleotide sequence ID" value="NZ_JRPL02000005.1"/>
</dbReference>
<dbReference type="Pfam" id="PF01856">
    <property type="entry name" value="HP_OMP"/>
    <property type="match status" value="1"/>
</dbReference>
<organism evidence="2 3">
    <name type="scientific">Helicobacter trogontum</name>
    <dbReference type="NCBI Taxonomy" id="50960"/>
    <lineage>
        <taxon>Bacteria</taxon>
        <taxon>Pseudomonadati</taxon>
        <taxon>Campylobacterota</taxon>
        <taxon>Epsilonproteobacteria</taxon>
        <taxon>Campylobacterales</taxon>
        <taxon>Helicobacteraceae</taxon>
        <taxon>Helicobacter</taxon>
    </lineage>
</organism>
<dbReference type="AlphaFoldDB" id="A0A4U8SCK6"/>
<gene>
    <name evidence="2" type="ORF">LS81_003700</name>
</gene>
<dbReference type="Gene3D" id="2.40.160.20">
    <property type="match status" value="1"/>
</dbReference>
<feature type="chain" id="PRO_5020405796" evidence="1">
    <location>
        <begin position="24"/>
        <end position="220"/>
    </location>
</feature>
<comment type="caution">
    <text evidence="2">The sequence shown here is derived from an EMBL/GenBank/DDBJ whole genome shotgun (WGS) entry which is preliminary data.</text>
</comment>
<dbReference type="InterPro" id="IPR011250">
    <property type="entry name" value="OMP/PagP_B-barrel"/>
</dbReference>
<name>A0A4U8SCK6_9HELI</name>
<proteinExistence type="predicted"/>
<keyword evidence="1" id="KW-0732">Signal</keyword>
<accession>A0A4U8SCK6</accession>
<reference evidence="2 3" key="1">
    <citation type="journal article" date="2014" name="Genome Announc.">
        <title>Draft genome sequences of eight enterohepatic helicobacter species isolated from both laboratory and wild rodents.</title>
        <authorList>
            <person name="Sheh A."/>
            <person name="Shen Z."/>
            <person name="Fox J.G."/>
        </authorList>
    </citation>
    <scope>NUCLEOTIDE SEQUENCE [LARGE SCALE GENOMIC DNA]</scope>
    <source>
        <strain evidence="2 3">ATCC 700114</strain>
    </source>
</reference>
<evidence type="ECO:0000256" key="1">
    <source>
        <dbReference type="SAM" id="SignalP"/>
    </source>
</evidence>
<dbReference type="SUPFAM" id="SSF56925">
    <property type="entry name" value="OMPA-like"/>
    <property type="match status" value="1"/>
</dbReference>
<dbReference type="Proteomes" id="UP000029878">
    <property type="component" value="Unassembled WGS sequence"/>
</dbReference>
<protein>
    <submittedName>
        <fullName evidence="2">Outer membrane beta-barrel protein</fullName>
    </submittedName>
</protein>
<dbReference type="InterPro" id="IPR002718">
    <property type="entry name" value="OMP_Helicobacter"/>
</dbReference>
<feature type="signal peptide" evidence="1">
    <location>
        <begin position="1"/>
        <end position="23"/>
    </location>
</feature>
<evidence type="ECO:0000313" key="2">
    <source>
        <dbReference type="EMBL" id="TLD83850.1"/>
    </source>
</evidence>
<dbReference type="EMBL" id="JRPL02000005">
    <property type="protein sequence ID" value="TLD83850.1"/>
    <property type="molecule type" value="Genomic_DNA"/>
</dbReference>
<evidence type="ECO:0000313" key="3">
    <source>
        <dbReference type="Proteomes" id="UP000029878"/>
    </source>
</evidence>
<dbReference type="OrthoDB" id="5319509at2"/>
<sequence>MQKRKRMKAYIALALSLSLCGYAQVYKRTTPQPPKEKSPINAQSKTGFMLGFENAYILHTHHDASQMNIALGLNLGYNVYFNDKVGMRIFGNYTRFLSDLATGNAGTDYAGTNRFGFGLDFLYDYFNNNDLGLSLGIFAGLGFGYDLQSYMFVDSQKSFDRSGFYSYATLGLNIIFDSSNRIDIGYRYTFLNANWINHANNEKGSIASPFALVIGYSYIF</sequence>